<evidence type="ECO:0000313" key="2">
    <source>
        <dbReference type="EMBL" id="RKG53673.1"/>
    </source>
</evidence>
<evidence type="ECO:0000259" key="1">
    <source>
        <dbReference type="Pfam" id="PF14355"/>
    </source>
</evidence>
<organism evidence="2 3">
    <name type="scientific">Acinetobacter cumulans</name>
    <dbReference type="NCBI Taxonomy" id="2136182"/>
    <lineage>
        <taxon>Bacteria</taxon>
        <taxon>Pseudomonadati</taxon>
        <taxon>Pseudomonadota</taxon>
        <taxon>Gammaproteobacteria</taxon>
        <taxon>Moraxellales</taxon>
        <taxon>Moraxellaceae</taxon>
        <taxon>Acinetobacter</taxon>
    </lineage>
</organism>
<dbReference type="EMBL" id="RAXZ01000006">
    <property type="protein sequence ID" value="RKG53673.1"/>
    <property type="molecule type" value="Genomic_DNA"/>
</dbReference>
<dbReference type="InterPro" id="IPR026001">
    <property type="entry name" value="Abi-like_C"/>
</dbReference>
<protein>
    <submittedName>
        <fullName evidence="2">Abortive phage resistance protein</fullName>
    </submittedName>
</protein>
<dbReference type="Pfam" id="PF14355">
    <property type="entry name" value="Abi_C"/>
    <property type="match status" value="1"/>
</dbReference>
<comment type="caution">
    <text evidence="2">The sequence shown here is derived from an EMBL/GenBank/DDBJ whole genome shotgun (WGS) entry which is preliminary data.</text>
</comment>
<gene>
    <name evidence="2" type="ORF">D7V64_06740</name>
</gene>
<dbReference type="Proteomes" id="UP000281084">
    <property type="component" value="Unassembled WGS sequence"/>
</dbReference>
<sequence>MNQIEKLELLQQILIARATHNHQEGDDQEYQLLRKEFYNSDFKESLPSMVKTSRNLDQFWQFIKVKFQHYDERRNFIYTEFQSSFERCEISNSVPLDKVIEQAILKIDSKYIHETWNKALERRQVDPQGAITIARTLLESTCKYILDIEKIDYGTTPDLNHLYRMTAKQLNIAPSNHTMPIFKQILGGCTSVVEGLGALRNRIGDAHGQGKVNFKPAPRHAELAVNLAGTMAVFLFSTWDVRATSEKLPDVNEGK</sequence>
<accession>A0A3A8GKX4</accession>
<reference evidence="2 3" key="1">
    <citation type="submission" date="2018-09" db="EMBL/GenBank/DDBJ databases">
        <title>The draft genome of Acinetobacter spp. strains.</title>
        <authorList>
            <person name="Qin J."/>
            <person name="Feng Y."/>
            <person name="Zong Z."/>
        </authorList>
    </citation>
    <scope>NUCLEOTIDE SEQUENCE [LARGE SCALE GENOMIC DNA]</scope>
    <source>
        <strain evidence="2 3">WCHAc060002</strain>
    </source>
</reference>
<evidence type="ECO:0000313" key="3">
    <source>
        <dbReference type="Proteomes" id="UP000281084"/>
    </source>
</evidence>
<dbReference type="AlphaFoldDB" id="A0A3A8GKX4"/>
<feature type="domain" description="Abortive infection protein-like C-terminal" evidence="1">
    <location>
        <begin position="161"/>
        <end position="236"/>
    </location>
</feature>
<name>A0A3A8GKX4_9GAMM</name>
<proteinExistence type="predicted"/>